<proteinExistence type="predicted"/>
<sequence>MDEVAYVRAKSKQQVKFSMDPTHKAAQYACSDLLKCGQWQMRQKLKDYFDGVPANKVRTTPPMKSIQ</sequence>
<name>A0A8T0PWQ0_PANVG</name>
<protein>
    <submittedName>
        <fullName evidence="1">Uncharacterized protein</fullName>
    </submittedName>
</protein>
<evidence type="ECO:0000313" key="2">
    <source>
        <dbReference type="Proteomes" id="UP000823388"/>
    </source>
</evidence>
<gene>
    <name evidence="1" type="ORF">PVAP13_7NG135885</name>
</gene>
<organism evidence="1 2">
    <name type="scientific">Panicum virgatum</name>
    <name type="common">Blackwell switchgrass</name>
    <dbReference type="NCBI Taxonomy" id="38727"/>
    <lineage>
        <taxon>Eukaryota</taxon>
        <taxon>Viridiplantae</taxon>
        <taxon>Streptophyta</taxon>
        <taxon>Embryophyta</taxon>
        <taxon>Tracheophyta</taxon>
        <taxon>Spermatophyta</taxon>
        <taxon>Magnoliopsida</taxon>
        <taxon>Liliopsida</taxon>
        <taxon>Poales</taxon>
        <taxon>Poaceae</taxon>
        <taxon>PACMAD clade</taxon>
        <taxon>Panicoideae</taxon>
        <taxon>Panicodae</taxon>
        <taxon>Paniceae</taxon>
        <taxon>Panicinae</taxon>
        <taxon>Panicum</taxon>
        <taxon>Panicum sect. Hiantes</taxon>
    </lineage>
</organism>
<dbReference type="EMBL" id="CM029050">
    <property type="protein sequence ID" value="KAG2565525.1"/>
    <property type="molecule type" value="Genomic_DNA"/>
</dbReference>
<dbReference type="Proteomes" id="UP000823388">
    <property type="component" value="Chromosome 7N"/>
</dbReference>
<evidence type="ECO:0000313" key="1">
    <source>
        <dbReference type="EMBL" id="KAG2565525.1"/>
    </source>
</evidence>
<keyword evidence="2" id="KW-1185">Reference proteome</keyword>
<accession>A0A8T0PWQ0</accession>
<reference evidence="1" key="1">
    <citation type="submission" date="2020-05" db="EMBL/GenBank/DDBJ databases">
        <title>WGS assembly of Panicum virgatum.</title>
        <authorList>
            <person name="Lovell J.T."/>
            <person name="Jenkins J."/>
            <person name="Shu S."/>
            <person name="Juenger T.E."/>
            <person name="Schmutz J."/>
        </authorList>
    </citation>
    <scope>NUCLEOTIDE SEQUENCE</scope>
    <source>
        <strain evidence="1">AP13</strain>
    </source>
</reference>
<dbReference type="AlphaFoldDB" id="A0A8T0PWQ0"/>
<comment type="caution">
    <text evidence="1">The sequence shown here is derived from an EMBL/GenBank/DDBJ whole genome shotgun (WGS) entry which is preliminary data.</text>
</comment>